<comment type="caution">
    <text evidence="3">The sequence shown here is derived from an EMBL/GenBank/DDBJ whole genome shotgun (WGS) entry which is preliminary data.</text>
</comment>
<evidence type="ECO:0000256" key="1">
    <source>
        <dbReference type="ARBA" id="ARBA00008791"/>
    </source>
</evidence>
<dbReference type="Pfam" id="PF00582">
    <property type="entry name" value="Usp"/>
    <property type="match status" value="2"/>
</dbReference>
<gene>
    <name evidence="3" type="ORF">Voc01_064620</name>
</gene>
<dbReference type="PANTHER" id="PTHR46268">
    <property type="entry name" value="STRESS RESPONSE PROTEIN NHAX"/>
    <property type="match status" value="1"/>
</dbReference>
<dbReference type="SUPFAM" id="SSF52402">
    <property type="entry name" value="Adenine nucleotide alpha hydrolases-like"/>
    <property type="match status" value="2"/>
</dbReference>
<evidence type="ECO:0000259" key="2">
    <source>
        <dbReference type="Pfam" id="PF00582"/>
    </source>
</evidence>
<dbReference type="InterPro" id="IPR006016">
    <property type="entry name" value="UspA"/>
</dbReference>
<dbReference type="PANTHER" id="PTHR46268:SF6">
    <property type="entry name" value="UNIVERSAL STRESS PROTEIN UP12"/>
    <property type="match status" value="1"/>
</dbReference>
<name>A0A8J4EDH7_9ACTN</name>
<comment type="similarity">
    <text evidence="1">Belongs to the universal stress protein A family.</text>
</comment>
<protein>
    <submittedName>
        <fullName evidence="3">Universal stress protein</fullName>
    </submittedName>
</protein>
<dbReference type="Proteomes" id="UP000635606">
    <property type="component" value="Unassembled WGS sequence"/>
</dbReference>
<dbReference type="AlphaFoldDB" id="A0A8J4EDH7"/>
<proteinExistence type="inferred from homology"/>
<dbReference type="Gene3D" id="3.40.50.620">
    <property type="entry name" value="HUPs"/>
    <property type="match status" value="2"/>
</dbReference>
<dbReference type="InterPro" id="IPR014729">
    <property type="entry name" value="Rossmann-like_a/b/a_fold"/>
</dbReference>
<evidence type="ECO:0000313" key="3">
    <source>
        <dbReference type="EMBL" id="GIJ71545.1"/>
    </source>
</evidence>
<feature type="domain" description="UspA" evidence="2">
    <location>
        <begin position="150"/>
        <end position="285"/>
    </location>
</feature>
<dbReference type="InterPro" id="IPR006015">
    <property type="entry name" value="Universal_stress_UspA"/>
</dbReference>
<organism evidence="3 4">
    <name type="scientific">Virgisporangium ochraceum</name>
    <dbReference type="NCBI Taxonomy" id="65505"/>
    <lineage>
        <taxon>Bacteria</taxon>
        <taxon>Bacillati</taxon>
        <taxon>Actinomycetota</taxon>
        <taxon>Actinomycetes</taxon>
        <taxon>Micromonosporales</taxon>
        <taxon>Micromonosporaceae</taxon>
        <taxon>Virgisporangium</taxon>
    </lineage>
</organism>
<evidence type="ECO:0000313" key="4">
    <source>
        <dbReference type="Proteomes" id="UP000635606"/>
    </source>
</evidence>
<dbReference type="PRINTS" id="PR01438">
    <property type="entry name" value="UNVRSLSTRESS"/>
</dbReference>
<accession>A0A8J4EDH7</accession>
<sequence>MRTSVIVGVDGSPSATRAADYAAALAIRHGLSLDVVHVFSWPATYPPLLPESVAVRVDPRAVAQQLVDDAVAGVGTRFRGIPLTGRVVDGNAAGALVDASRTAAYLVVGHRGVGGFSELLLGSVGVHTTTHARCPVVVVRGDTGDPDAPVVVGVDGSMPARAAARYAFAEARSRGTDLVVVLAWPPARSWSKAIAAAGMPPHPDAVDPIEVSLGNIVEDFPDVKVRRELRHGDSPPQVLTSVATDLKAGMIVVGSRGIGGFRGLMMGGTSRALIDHSPCPVMVIPKEAVR</sequence>
<reference evidence="3" key="1">
    <citation type="submission" date="2021-01" db="EMBL/GenBank/DDBJ databases">
        <title>Whole genome shotgun sequence of Virgisporangium ochraceum NBRC 16418.</title>
        <authorList>
            <person name="Komaki H."/>
            <person name="Tamura T."/>
        </authorList>
    </citation>
    <scope>NUCLEOTIDE SEQUENCE</scope>
    <source>
        <strain evidence="3">NBRC 16418</strain>
    </source>
</reference>
<dbReference type="RefSeq" id="WP_203931406.1">
    <property type="nucleotide sequence ID" value="NZ_BOPH01000088.1"/>
</dbReference>
<feature type="domain" description="UspA" evidence="2">
    <location>
        <begin position="1"/>
        <end position="140"/>
    </location>
</feature>
<keyword evidence="4" id="KW-1185">Reference proteome</keyword>
<dbReference type="EMBL" id="BOPH01000088">
    <property type="protein sequence ID" value="GIJ71545.1"/>
    <property type="molecule type" value="Genomic_DNA"/>
</dbReference>